<organism evidence="6 7">
    <name type="scientific">Schistosoma margrebowiei</name>
    <dbReference type="NCBI Taxonomy" id="48269"/>
    <lineage>
        <taxon>Eukaryota</taxon>
        <taxon>Metazoa</taxon>
        <taxon>Spiralia</taxon>
        <taxon>Lophotrochozoa</taxon>
        <taxon>Platyhelminthes</taxon>
        <taxon>Trematoda</taxon>
        <taxon>Digenea</taxon>
        <taxon>Strigeidida</taxon>
        <taxon>Schistosomatoidea</taxon>
        <taxon>Schistosomatidae</taxon>
        <taxon>Schistosoma</taxon>
    </lineage>
</organism>
<dbReference type="PROSITE" id="PS50067">
    <property type="entry name" value="KINESIN_MOTOR_2"/>
    <property type="match status" value="1"/>
</dbReference>
<dbReference type="GO" id="GO:0005874">
    <property type="term" value="C:microtubule"/>
    <property type="evidence" value="ECO:0007669"/>
    <property type="project" value="TreeGrafter"/>
</dbReference>
<evidence type="ECO:0000256" key="4">
    <source>
        <dbReference type="ARBA" id="ARBA00023212"/>
    </source>
</evidence>
<keyword evidence="4" id="KW-0206">Cytoskeleton</keyword>
<keyword evidence="3 5" id="KW-0067">ATP-binding</keyword>
<dbReference type="STRING" id="48269.A0A183LHA3"/>
<accession>A0A183LHA3</accession>
<dbReference type="AlphaFoldDB" id="A0A183LHA3"/>
<evidence type="ECO:0000313" key="6">
    <source>
        <dbReference type="EMBL" id="VDO57284.1"/>
    </source>
</evidence>
<dbReference type="InterPro" id="IPR027417">
    <property type="entry name" value="P-loop_NTPase"/>
</dbReference>
<dbReference type="SMART" id="SM00129">
    <property type="entry name" value="KISc"/>
    <property type="match status" value="1"/>
</dbReference>
<dbReference type="SUPFAM" id="SSF52540">
    <property type="entry name" value="P-loop containing nucleoside triphosphate hydrolases"/>
    <property type="match status" value="1"/>
</dbReference>
<proteinExistence type="inferred from homology"/>
<dbReference type="PANTHER" id="PTHR47968">
    <property type="entry name" value="CENTROMERE PROTEIN E"/>
    <property type="match status" value="1"/>
</dbReference>
<dbReference type="EMBL" id="UZAI01000887">
    <property type="protein sequence ID" value="VDO57284.1"/>
    <property type="molecule type" value="Genomic_DNA"/>
</dbReference>
<evidence type="ECO:0000313" key="7">
    <source>
        <dbReference type="Proteomes" id="UP000277204"/>
    </source>
</evidence>
<keyword evidence="7" id="KW-1185">Reference proteome</keyword>
<dbReference type="Proteomes" id="UP000277204">
    <property type="component" value="Unassembled WGS sequence"/>
</dbReference>
<protein>
    <submittedName>
        <fullName evidence="6">Uncharacterized protein</fullName>
    </submittedName>
</protein>
<dbReference type="GO" id="GO:0005524">
    <property type="term" value="F:ATP binding"/>
    <property type="evidence" value="ECO:0007669"/>
    <property type="project" value="UniProtKB-UniRule"/>
</dbReference>
<reference evidence="6 7" key="1">
    <citation type="submission" date="2018-11" db="EMBL/GenBank/DDBJ databases">
        <authorList>
            <consortium name="Pathogen Informatics"/>
        </authorList>
    </citation>
    <scope>NUCLEOTIDE SEQUENCE [LARGE SCALE GENOMIC DNA]</scope>
    <source>
        <strain evidence="6 7">Zambia</strain>
    </source>
</reference>
<dbReference type="InterPro" id="IPR036961">
    <property type="entry name" value="Kinesin_motor_dom_sf"/>
</dbReference>
<comment type="subcellular location">
    <subcellularLocation>
        <location evidence="1">Cytoplasm</location>
        <location evidence="1">Cytoskeleton</location>
    </subcellularLocation>
</comment>
<keyword evidence="2 5" id="KW-0547">Nucleotide-binding</keyword>
<sequence>MQPLDETDNVKVAVRCRPMDKKEIAMNCQSVISVSFFELDGCVILKRTSSCDDPPKQFTFDLVFGCGSKQTDIYNMVARPIVDKVLEGYNGTIFAYGQTGTGKTFTMEGNRSEPELRGIIPNSFAHIFGAIAKSDANTRFLVRVSYLEIYNEEVLYIFHIQLLQFVQLLYLLF</sequence>
<evidence type="ECO:0000256" key="1">
    <source>
        <dbReference type="ARBA" id="ARBA00004245"/>
    </source>
</evidence>
<dbReference type="GO" id="GO:0008017">
    <property type="term" value="F:microtubule binding"/>
    <property type="evidence" value="ECO:0007669"/>
    <property type="project" value="InterPro"/>
</dbReference>
<keyword evidence="5" id="KW-0505">Motor protein</keyword>
<dbReference type="InterPro" id="IPR001752">
    <property type="entry name" value="Kinesin_motor_dom"/>
</dbReference>
<feature type="binding site" evidence="5">
    <location>
        <begin position="97"/>
        <end position="104"/>
    </location>
    <ligand>
        <name>ATP</name>
        <dbReference type="ChEBI" id="CHEBI:30616"/>
    </ligand>
</feature>
<dbReference type="Gene3D" id="3.40.850.10">
    <property type="entry name" value="Kinesin motor domain"/>
    <property type="match status" value="1"/>
</dbReference>
<keyword evidence="4" id="KW-0963">Cytoplasm</keyword>
<dbReference type="GO" id="GO:0000278">
    <property type="term" value="P:mitotic cell cycle"/>
    <property type="evidence" value="ECO:0007669"/>
    <property type="project" value="TreeGrafter"/>
</dbReference>
<dbReference type="GO" id="GO:0007018">
    <property type="term" value="P:microtubule-based movement"/>
    <property type="evidence" value="ECO:0007669"/>
    <property type="project" value="InterPro"/>
</dbReference>
<gene>
    <name evidence="6" type="ORF">SMRZ_LOCUS3178</name>
</gene>
<dbReference type="InterPro" id="IPR027640">
    <property type="entry name" value="Kinesin-like_fam"/>
</dbReference>
<evidence type="ECO:0000256" key="3">
    <source>
        <dbReference type="ARBA" id="ARBA00022840"/>
    </source>
</evidence>
<comment type="similarity">
    <text evidence="5">Belongs to the TRAFAC class myosin-kinesin ATPase superfamily. Kinesin family.</text>
</comment>
<name>A0A183LHA3_9TREM</name>
<dbReference type="Pfam" id="PF00225">
    <property type="entry name" value="Kinesin"/>
    <property type="match status" value="1"/>
</dbReference>
<dbReference type="PANTHER" id="PTHR47968:SF50">
    <property type="entry name" value="KINESIN-LIKE PROTEIN"/>
    <property type="match status" value="1"/>
</dbReference>
<dbReference type="GO" id="GO:0003777">
    <property type="term" value="F:microtubule motor activity"/>
    <property type="evidence" value="ECO:0007669"/>
    <property type="project" value="InterPro"/>
</dbReference>
<evidence type="ECO:0000256" key="5">
    <source>
        <dbReference type="PROSITE-ProRule" id="PRU00283"/>
    </source>
</evidence>
<evidence type="ECO:0000256" key="2">
    <source>
        <dbReference type="ARBA" id="ARBA00022741"/>
    </source>
</evidence>